<keyword evidence="4" id="KW-0067">ATP-binding</keyword>
<proteinExistence type="predicted"/>
<dbReference type="SUPFAM" id="SSF63999">
    <property type="entry name" value="Thiamin pyrophosphokinase, catalytic domain"/>
    <property type="match status" value="1"/>
</dbReference>
<dbReference type="Pfam" id="PF04265">
    <property type="entry name" value="TPK_B1_binding"/>
    <property type="match status" value="1"/>
</dbReference>
<evidence type="ECO:0000313" key="7">
    <source>
        <dbReference type="EMBL" id="GGE41839.1"/>
    </source>
</evidence>
<dbReference type="CDD" id="cd07995">
    <property type="entry name" value="TPK"/>
    <property type="match status" value="1"/>
</dbReference>
<evidence type="ECO:0000256" key="3">
    <source>
        <dbReference type="ARBA" id="ARBA00022777"/>
    </source>
</evidence>
<dbReference type="GO" id="GO:0016301">
    <property type="term" value="F:kinase activity"/>
    <property type="evidence" value="ECO:0007669"/>
    <property type="project" value="UniProtKB-KW"/>
</dbReference>
<accession>A0A8J2VXM4</accession>
<evidence type="ECO:0000256" key="5">
    <source>
        <dbReference type="NCBIfam" id="TIGR01378"/>
    </source>
</evidence>
<dbReference type="Pfam" id="PF04263">
    <property type="entry name" value="TPK_catalytic"/>
    <property type="match status" value="1"/>
</dbReference>
<dbReference type="SUPFAM" id="SSF63862">
    <property type="entry name" value="Thiamin pyrophosphokinase, substrate-binding domain"/>
    <property type="match status" value="1"/>
</dbReference>
<dbReference type="InterPro" id="IPR053149">
    <property type="entry name" value="TPK"/>
</dbReference>
<keyword evidence="2" id="KW-0547">Nucleotide-binding</keyword>
<dbReference type="InterPro" id="IPR006282">
    <property type="entry name" value="Thi_PPkinase"/>
</dbReference>
<evidence type="ECO:0000259" key="6">
    <source>
        <dbReference type="SMART" id="SM00983"/>
    </source>
</evidence>
<dbReference type="GO" id="GO:0004788">
    <property type="term" value="F:thiamine diphosphokinase activity"/>
    <property type="evidence" value="ECO:0007669"/>
    <property type="project" value="UniProtKB-UniRule"/>
</dbReference>
<evidence type="ECO:0000256" key="1">
    <source>
        <dbReference type="ARBA" id="ARBA00022679"/>
    </source>
</evidence>
<dbReference type="GO" id="GO:0005524">
    <property type="term" value="F:ATP binding"/>
    <property type="evidence" value="ECO:0007669"/>
    <property type="project" value="UniProtKB-KW"/>
</dbReference>
<keyword evidence="3" id="KW-0418">Kinase</keyword>
<feature type="domain" description="Thiamin pyrophosphokinase thiamin-binding" evidence="6">
    <location>
        <begin position="139"/>
        <end position="203"/>
    </location>
</feature>
<dbReference type="PANTHER" id="PTHR41299">
    <property type="entry name" value="THIAMINE PYROPHOSPHOKINASE"/>
    <property type="match status" value="1"/>
</dbReference>
<dbReference type="SMART" id="SM00983">
    <property type="entry name" value="TPK_B1_binding"/>
    <property type="match status" value="1"/>
</dbReference>
<evidence type="ECO:0000313" key="8">
    <source>
        <dbReference type="Proteomes" id="UP000628775"/>
    </source>
</evidence>
<dbReference type="InterPro" id="IPR036371">
    <property type="entry name" value="TPK_B1-bd_sf"/>
</dbReference>
<evidence type="ECO:0000256" key="2">
    <source>
        <dbReference type="ARBA" id="ARBA00022741"/>
    </source>
</evidence>
<dbReference type="GO" id="GO:0030975">
    <property type="term" value="F:thiamine binding"/>
    <property type="evidence" value="ECO:0007669"/>
    <property type="project" value="InterPro"/>
</dbReference>
<gene>
    <name evidence="7" type="primary">thiN</name>
    <name evidence="7" type="ORF">GCM10011391_20740</name>
</gene>
<dbReference type="InterPro" id="IPR007371">
    <property type="entry name" value="TPK_catalytic"/>
</dbReference>
<name>A0A8J2VXM4_9BACL</name>
<organism evidence="7 8">
    <name type="scientific">Pullulanibacillus camelliae</name>
    <dbReference type="NCBI Taxonomy" id="1707096"/>
    <lineage>
        <taxon>Bacteria</taxon>
        <taxon>Bacillati</taxon>
        <taxon>Bacillota</taxon>
        <taxon>Bacilli</taxon>
        <taxon>Bacillales</taxon>
        <taxon>Sporolactobacillaceae</taxon>
        <taxon>Pullulanibacillus</taxon>
    </lineage>
</organism>
<dbReference type="Proteomes" id="UP000628775">
    <property type="component" value="Unassembled WGS sequence"/>
</dbReference>
<dbReference type="PANTHER" id="PTHR41299:SF1">
    <property type="entry name" value="THIAMINE PYROPHOSPHOKINASE"/>
    <property type="match status" value="1"/>
</dbReference>
<reference evidence="7" key="1">
    <citation type="journal article" date="2014" name="Int. J. Syst. Evol. Microbiol.">
        <title>Complete genome sequence of Corynebacterium casei LMG S-19264T (=DSM 44701T), isolated from a smear-ripened cheese.</title>
        <authorList>
            <consortium name="US DOE Joint Genome Institute (JGI-PGF)"/>
            <person name="Walter F."/>
            <person name="Albersmeier A."/>
            <person name="Kalinowski J."/>
            <person name="Ruckert C."/>
        </authorList>
    </citation>
    <scope>NUCLEOTIDE SEQUENCE</scope>
    <source>
        <strain evidence="7">CGMCC 1.15371</strain>
    </source>
</reference>
<dbReference type="AlphaFoldDB" id="A0A8J2VXM4"/>
<dbReference type="RefSeq" id="WP_188693194.1">
    <property type="nucleotide sequence ID" value="NZ_BMIR01000008.1"/>
</dbReference>
<dbReference type="Gene3D" id="3.40.50.10240">
    <property type="entry name" value="Thiamin pyrophosphokinase, catalytic domain"/>
    <property type="match status" value="1"/>
</dbReference>
<sequence length="215" mass="24160">MKFAILAGGPDAHLPDLNDPLFTDVQWIGVDRGTLILLQHHIYPIKAFGDFDSVSNEERRYIADQEIDIDYFQPEKDYTDLEIALNWVLERPHEVCYIVGATGGRLDHTLINVQMLIKNASGKFLLVDAQNIVTLLYPGAYTVRKSTRFPYLSLVAFSAAITGLTIEGVKYPLQRAHLQWGSSLCISNEILDEEAKITIEEGIVFCIQSKDAKAF</sequence>
<keyword evidence="1" id="KW-0808">Transferase</keyword>
<dbReference type="EC" id="2.7.6.2" evidence="5"/>
<dbReference type="NCBIfam" id="TIGR01378">
    <property type="entry name" value="thi_PPkinase"/>
    <property type="match status" value="1"/>
</dbReference>
<dbReference type="InterPro" id="IPR036759">
    <property type="entry name" value="TPK_catalytic_sf"/>
</dbReference>
<dbReference type="GO" id="GO:0006772">
    <property type="term" value="P:thiamine metabolic process"/>
    <property type="evidence" value="ECO:0007669"/>
    <property type="project" value="UniProtKB-UniRule"/>
</dbReference>
<reference evidence="7" key="2">
    <citation type="submission" date="2020-09" db="EMBL/GenBank/DDBJ databases">
        <authorList>
            <person name="Sun Q."/>
            <person name="Zhou Y."/>
        </authorList>
    </citation>
    <scope>NUCLEOTIDE SEQUENCE</scope>
    <source>
        <strain evidence="7">CGMCC 1.15371</strain>
    </source>
</reference>
<protein>
    <recommendedName>
        <fullName evidence="5">Thiamine diphosphokinase</fullName>
        <ecNumber evidence="5">2.7.6.2</ecNumber>
    </recommendedName>
</protein>
<dbReference type="EMBL" id="BMIR01000008">
    <property type="protein sequence ID" value="GGE41839.1"/>
    <property type="molecule type" value="Genomic_DNA"/>
</dbReference>
<dbReference type="GO" id="GO:0009229">
    <property type="term" value="P:thiamine diphosphate biosynthetic process"/>
    <property type="evidence" value="ECO:0007669"/>
    <property type="project" value="InterPro"/>
</dbReference>
<keyword evidence="8" id="KW-1185">Reference proteome</keyword>
<dbReference type="InterPro" id="IPR007373">
    <property type="entry name" value="Thiamin_PyroPKinase_B1-bd"/>
</dbReference>
<evidence type="ECO:0000256" key="4">
    <source>
        <dbReference type="ARBA" id="ARBA00022840"/>
    </source>
</evidence>
<comment type="caution">
    <text evidence="7">The sequence shown here is derived from an EMBL/GenBank/DDBJ whole genome shotgun (WGS) entry which is preliminary data.</text>
</comment>